<sequence length="276" mass="27252">MRGKHNVRCVISHGLSGLGLVGKLGLGAFASVVSMTAPAQACGPESYIGTVCAFAFNFCPQGWLPADGRMVAINSNQALFSLISNQYGGSVQSGQFALPDLRGRAVVSSGTGPGLPPQPFATASGVPNTTLSVANLPPHNHGATFNGTGGGTQTVNIPASAGTLGVAGKFNAKDQSGSATLAAGSYLGKGATSGGGAASIYVPSDSTSADLELSGLDIQLTGSAGNGAISFTYQSGITGGSVSIGNTGGANAFSNQSPSLGMSYCIQVDGLYPSRP</sequence>
<dbReference type="EMBL" id="STGV01000007">
    <property type="protein sequence ID" value="THV20557.1"/>
    <property type="molecule type" value="Genomic_DNA"/>
</dbReference>
<dbReference type="InterPro" id="IPR037053">
    <property type="entry name" value="Phage_tail_collar_dom_sf"/>
</dbReference>
<dbReference type="SUPFAM" id="SSF88874">
    <property type="entry name" value="Receptor-binding domain of short tail fibre protein gp12"/>
    <property type="match status" value="1"/>
</dbReference>
<evidence type="ECO:0000259" key="1">
    <source>
        <dbReference type="Pfam" id="PF07484"/>
    </source>
</evidence>
<accession>A0A4S8NSY4</accession>
<dbReference type="InterPro" id="IPR011083">
    <property type="entry name" value="Phage_tail_collar_dom"/>
</dbReference>
<keyword evidence="3" id="KW-1185">Reference proteome</keyword>
<dbReference type="Gene3D" id="3.90.1340.10">
    <property type="entry name" value="Phage tail collar domain"/>
    <property type="match status" value="1"/>
</dbReference>
<evidence type="ECO:0000313" key="2">
    <source>
        <dbReference type="EMBL" id="THV20557.1"/>
    </source>
</evidence>
<reference evidence="2 3" key="1">
    <citation type="submission" date="2019-04" db="EMBL/GenBank/DDBJ databases">
        <title>Genome sequence of strain shin9-1.</title>
        <authorList>
            <person name="Gao J."/>
            <person name="Sun J."/>
        </authorList>
    </citation>
    <scope>NUCLEOTIDE SEQUENCE [LARGE SCALE GENOMIC DNA]</scope>
    <source>
        <strain evidence="3">shin9-1</strain>
    </source>
</reference>
<proteinExistence type="predicted"/>
<dbReference type="Pfam" id="PF07484">
    <property type="entry name" value="Collar"/>
    <property type="match status" value="1"/>
</dbReference>
<organism evidence="2 3">
    <name type="scientific">Peteryoungia ipomoeae</name>
    <dbReference type="NCBI Taxonomy" id="1210932"/>
    <lineage>
        <taxon>Bacteria</taxon>
        <taxon>Pseudomonadati</taxon>
        <taxon>Pseudomonadota</taxon>
        <taxon>Alphaproteobacteria</taxon>
        <taxon>Hyphomicrobiales</taxon>
        <taxon>Rhizobiaceae</taxon>
        <taxon>Peteryoungia</taxon>
    </lineage>
</organism>
<comment type="caution">
    <text evidence="2">The sequence shown here is derived from an EMBL/GenBank/DDBJ whole genome shotgun (WGS) entry which is preliminary data.</text>
</comment>
<gene>
    <name evidence="2" type="ORF">FAA97_18330</name>
</gene>
<dbReference type="OrthoDB" id="9810174at2"/>
<protein>
    <recommendedName>
        <fullName evidence="1">Phage tail collar domain-containing protein</fullName>
    </recommendedName>
</protein>
<dbReference type="Proteomes" id="UP000308828">
    <property type="component" value="Unassembled WGS sequence"/>
</dbReference>
<dbReference type="AlphaFoldDB" id="A0A4S8NSY4"/>
<name>A0A4S8NSY4_9HYPH</name>
<feature type="domain" description="Phage tail collar" evidence="1">
    <location>
        <begin position="49"/>
        <end position="105"/>
    </location>
</feature>
<evidence type="ECO:0000313" key="3">
    <source>
        <dbReference type="Proteomes" id="UP000308828"/>
    </source>
</evidence>